<dbReference type="Proteomes" id="UP000283522">
    <property type="component" value="Unassembled WGS sequence"/>
</dbReference>
<proteinExistence type="predicted"/>
<dbReference type="AlphaFoldDB" id="A0A418PNK4"/>
<keyword evidence="1" id="KW-0732">Signal</keyword>
<evidence type="ECO:0000313" key="2">
    <source>
        <dbReference type="EMBL" id="RIW13408.1"/>
    </source>
</evidence>
<organism evidence="2 3">
    <name type="scientific">Algoriphagus lacus</name>
    <dbReference type="NCBI Taxonomy" id="2056311"/>
    <lineage>
        <taxon>Bacteria</taxon>
        <taxon>Pseudomonadati</taxon>
        <taxon>Bacteroidota</taxon>
        <taxon>Cytophagia</taxon>
        <taxon>Cytophagales</taxon>
        <taxon>Cyclobacteriaceae</taxon>
        <taxon>Algoriphagus</taxon>
    </lineage>
</organism>
<evidence type="ECO:0000313" key="3">
    <source>
        <dbReference type="Proteomes" id="UP000283522"/>
    </source>
</evidence>
<sequence length="100" mass="11537">MQWKYSLIGLACFLATGFQVNAKHSKQDSSFKKWFVGSSFLMLGNFIPHDSNSPRYFQLNVGHRTLRDVVQFLFKRPQSAWPLGIPFGLYFDAIGLNYLE</sequence>
<comment type="caution">
    <text evidence="2">The sequence shown here is derived from an EMBL/GenBank/DDBJ whole genome shotgun (WGS) entry which is preliminary data.</text>
</comment>
<feature type="chain" id="PRO_5019423560" evidence="1">
    <location>
        <begin position="23"/>
        <end position="100"/>
    </location>
</feature>
<gene>
    <name evidence="2" type="ORF">D0X99_16695</name>
</gene>
<accession>A0A418PNK4</accession>
<name>A0A418PNK4_9BACT</name>
<reference evidence="2 3" key="1">
    <citation type="submission" date="2018-09" db="EMBL/GenBank/DDBJ databases">
        <authorList>
            <person name="Wang X."/>
            <person name="Du Z."/>
        </authorList>
    </citation>
    <scope>NUCLEOTIDE SEQUENCE [LARGE SCALE GENOMIC DNA]</scope>
    <source>
        <strain evidence="2 3">N3</strain>
    </source>
</reference>
<protein>
    <submittedName>
        <fullName evidence="2">Uncharacterized protein</fullName>
    </submittedName>
</protein>
<evidence type="ECO:0000256" key="1">
    <source>
        <dbReference type="SAM" id="SignalP"/>
    </source>
</evidence>
<keyword evidence="3" id="KW-1185">Reference proteome</keyword>
<dbReference type="EMBL" id="QXML01000009">
    <property type="protein sequence ID" value="RIW13408.1"/>
    <property type="molecule type" value="Genomic_DNA"/>
</dbReference>
<feature type="signal peptide" evidence="1">
    <location>
        <begin position="1"/>
        <end position="22"/>
    </location>
</feature>